<dbReference type="AlphaFoldDB" id="A0A251TW58"/>
<dbReference type="InterPro" id="IPR050974">
    <property type="entry name" value="Plant_ZF_CCCH"/>
</dbReference>
<keyword evidence="2 5" id="KW-0863">Zinc-finger</keyword>
<evidence type="ECO:0000313" key="9">
    <source>
        <dbReference type="Proteomes" id="UP000215914"/>
    </source>
</evidence>
<dbReference type="PANTHER" id="PTHR12506">
    <property type="entry name" value="PROTEIN PHOSPHATASE RELATED"/>
    <property type="match status" value="1"/>
</dbReference>
<evidence type="ECO:0000256" key="3">
    <source>
        <dbReference type="ARBA" id="ARBA00022833"/>
    </source>
</evidence>
<dbReference type="PROSITE" id="PS50103">
    <property type="entry name" value="ZF_C3H1"/>
    <property type="match status" value="1"/>
</dbReference>
<protein>
    <submittedName>
        <fullName evidence="8">Putative zinc finger, CCCH-type</fullName>
    </submittedName>
    <submittedName>
        <fullName evidence="7">Transcription factor C3H family</fullName>
    </submittedName>
</protein>
<organism evidence="8 9">
    <name type="scientific">Helianthus annuus</name>
    <name type="common">Common sunflower</name>
    <dbReference type="NCBI Taxonomy" id="4232"/>
    <lineage>
        <taxon>Eukaryota</taxon>
        <taxon>Viridiplantae</taxon>
        <taxon>Streptophyta</taxon>
        <taxon>Embryophyta</taxon>
        <taxon>Tracheophyta</taxon>
        <taxon>Spermatophyta</taxon>
        <taxon>Magnoliopsida</taxon>
        <taxon>eudicotyledons</taxon>
        <taxon>Gunneridae</taxon>
        <taxon>Pentapetalae</taxon>
        <taxon>asterids</taxon>
        <taxon>campanulids</taxon>
        <taxon>Asterales</taxon>
        <taxon>Asteraceae</taxon>
        <taxon>Asteroideae</taxon>
        <taxon>Heliantheae alliance</taxon>
        <taxon>Heliantheae</taxon>
        <taxon>Helianthus</taxon>
    </lineage>
</organism>
<dbReference type="Gramene" id="mRNA:HanXRQr2_Chr09g0387221">
    <property type="protein sequence ID" value="mRNA:HanXRQr2_Chr09g0387221"/>
    <property type="gene ID" value="HanXRQr2_Chr09g0387221"/>
</dbReference>
<sequence length="87" mass="9429">MASTGKYPTRPDAEDCSFFVRTGTCKFGSSCKFNHPVLMVDGDKSNGNGGGTSSKIPCKVHVDRNRYGYGFNCGRLNVPKCNPVCMI</sequence>
<dbReference type="InParanoid" id="A0A251TW58"/>
<feature type="domain" description="C3H1-type" evidence="6">
    <location>
        <begin position="10"/>
        <end position="38"/>
    </location>
</feature>
<proteinExistence type="predicted"/>
<dbReference type="SUPFAM" id="SSF90229">
    <property type="entry name" value="CCCH zinc finger"/>
    <property type="match status" value="1"/>
</dbReference>
<evidence type="ECO:0000313" key="7">
    <source>
        <dbReference type="EMBL" id="KAF5790784.1"/>
    </source>
</evidence>
<dbReference type="GO" id="GO:0003677">
    <property type="term" value="F:DNA binding"/>
    <property type="evidence" value="ECO:0007669"/>
    <property type="project" value="UniProtKB-KW"/>
</dbReference>
<accession>A0A251TW58</accession>
<keyword evidence="1 5" id="KW-0479">Metal-binding</keyword>
<reference evidence="7" key="3">
    <citation type="submission" date="2020-06" db="EMBL/GenBank/DDBJ databases">
        <title>Helianthus annuus Genome sequencing and assembly Release 2.</title>
        <authorList>
            <person name="Gouzy J."/>
            <person name="Langlade N."/>
            <person name="Munos S."/>
        </authorList>
    </citation>
    <scope>NUCLEOTIDE SEQUENCE</scope>
    <source>
        <tissue evidence="7">Leaves</tissue>
    </source>
</reference>
<dbReference type="STRING" id="4232.A0A251TW58"/>
<reference evidence="7 9" key="1">
    <citation type="journal article" date="2017" name="Nature">
        <title>The sunflower genome provides insights into oil metabolism, flowering and Asterid evolution.</title>
        <authorList>
            <person name="Badouin H."/>
            <person name="Gouzy J."/>
            <person name="Grassa C.J."/>
            <person name="Murat F."/>
            <person name="Staton S.E."/>
            <person name="Cottret L."/>
            <person name="Lelandais-Briere C."/>
            <person name="Owens G.L."/>
            <person name="Carrere S."/>
            <person name="Mayjonade B."/>
            <person name="Legrand L."/>
            <person name="Gill N."/>
            <person name="Kane N.C."/>
            <person name="Bowers J.E."/>
            <person name="Hubner S."/>
            <person name="Bellec A."/>
            <person name="Berard A."/>
            <person name="Berges H."/>
            <person name="Blanchet N."/>
            <person name="Boniface M.C."/>
            <person name="Brunel D."/>
            <person name="Catrice O."/>
            <person name="Chaidir N."/>
            <person name="Claudel C."/>
            <person name="Donnadieu C."/>
            <person name="Faraut T."/>
            <person name="Fievet G."/>
            <person name="Helmstetter N."/>
            <person name="King M."/>
            <person name="Knapp S.J."/>
            <person name="Lai Z."/>
            <person name="Le Paslier M.C."/>
            <person name="Lippi Y."/>
            <person name="Lorenzon L."/>
            <person name="Mandel J.R."/>
            <person name="Marage G."/>
            <person name="Marchand G."/>
            <person name="Marquand E."/>
            <person name="Bret-Mestries E."/>
            <person name="Morien E."/>
            <person name="Nambeesan S."/>
            <person name="Nguyen T."/>
            <person name="Pegot-Espagnet P."/>
            <person name="Pouilly N."/>
            <person name="Raftis F."/>
            <person name="Sallet E."/>
            <person name="Schiex T."/>
            <person name="Thomas J."/>
            <person name="Vandecasteele C."/>
            <person name="Vares D."/>
            <person name="Vear F."/>
            <person name="Vautrin S."/>
            <person name="Crespi M."/>
            <person name="Mangin B."/>
            <person name="Burke J.M."/>
            <person name="Salse J."/>
            <person name="Munos S."/>
            <person name="Vincourt P."/>
            <person name="Rieseberg L.H."/>
            <person name="Langlade N.B."/>
        </authorList>
    </citation>
    <scope>NUCLEOTIDE SEQUENCE [LARGE SCALE GENOMIC DNA]</scope>
    <source>
        <strain evidence="9">cv. SF193</strain>
        <tissue evidence="7">Leaves</tissue>
    </source>
</reference>
<name>A0A251TW58_HELAN</name>
<dbReference type="GO" id="GO:0003729">
    <property type="term" value="F:mRNA binding"/>
    <property type="evidence" value="ECO:0007669"/>
    <property type="project" value="UniProtKB-ARBA"/>
</dbReference>
<feature type="zinc finger region" description="C3H1-type" evidence="5">
    <location>
        <begin position="10"/>
        <end position="38"/>
    </location>
</feature>
<evidence type="ECO:0000259" key="6">
    <source>
        <dbReference type="PROSITE" id="PS50103"/>
    </source>
</evidence>
<reference evidence="8" key="2">
    <citation type="submission" date="2017-02" db="EMBL/GenBank/DDBJ databases">
        <title>Sunflower complete genome.</title>
        <authorList>
            <person name="Langlade N."/>
            <person name="Munos S."/>
        </authorList>
    </citation>
    <scope>NUCLEOTIDE SEQUENCE [LARGE SCALE GENOMIC DNA]</scope>
    <source>
        <tissue evidence="8">Leaves</tissue>
    </source>
</reference>
<gene>
    <name evidence="8" type="ORF">HannXRQ_Chr09g0255691</name>
    <name evidence="7" type="ORF">HanXRQr2_Chr09g0387221</name>
</gene>
<dbReference type="Gene3D" id="2.30.30.1190">
    <property type="match status" value="1"/>
</dbReference>
<evidence type="ECO:0000313" key="8">
    <source>
        <dbReference type="EMBL" id="OTG15009.1"/>
    </source>
</evidence>
<dbReference type="Proteomes" id="UP000215914">
    <property type="component" value="Chromosome 9"/>
</dbReference>
<dbReference type="GO" id="GO:0008270">
    <property type="term" value="F:zinc ion binding"/>
    <property type="evidence" value="ECO:0007669"/>
    <property type="project" value="UniProtKB-KW"/>
</dbReference>
<dbReference type="SMART" id="SM00356">
    <property type="entry name" value="ZnF_C3H1"/>
    <property type="match status" value="1"/>
</dbReference>
<dbReference type="InterPro" id="IPR036855">
    <property type="entry name" value="Znf_CCCH_sf"/>
</dbReference>
<keyword evidence="9" id="KW-1185">Reference proteome</keyword>
<evidence type="ECO:0000256" key="1">
    <source>
        <dbReference type="ARBA" id="ARBA00022723"/>
    </source>
</evidence>
<dbReference type="InterPro" id="IPR000571">
    <property type="entry name" value="Znf_CCCH"/>
</dbReference>
<keyword evidence="3 5" id="KW-0862">Zinc</keyword>
<evidence type="ECO:0000256" key="5">
    <source>
        <dbReference type="PROSITE-ProRule" id="PRU00723"/>
    </source>
</evidence>
<evidence type="ECO:0000256" key="2">
    <source>
        <dbReference type="ARBA" id="ARBA00022771"/>
    </source>
</evidence>
<dbReference type="EMBL" id="MNCJ02000324">
    <property type="protein sequence ID" value="KAF5790784.1"/>
    <property type="molecule type" value="Genomic_DNA"/>
</dbReference>
<evidence type="ECO:0000256" key="4">
    <source>
        <dbReference type="ARBA" id="ARBA00023125"/>
    </source>
</evidence>
<dbReference type="PANTHER" id="PTHR12506:SF20">
    <property type="entry name" value="ZINC FINGER CCCH DOMAIN-CONTAINING PROTEIN 67"/>
    <property type="match status" value="1"/>
</dbReference>
<dbReference type="Pfam" id="PF00642">
    <property type="entry name" value="zf-CCCH"/>
    <property type="match status" value="1"/>
</dbReference>
<keyword evidence="4" id="KW-0238">DNA-binding</keyword>
<dbReference type="EMBL" id="CM007898">
    <property type="protein sequence ID" value="OTG15009.1"/>
    <property type="molecule type" value="Genomic_DNA"/>
</dbReference>